<feature type="transmembrane region" description="Helical" evidence="12">
    <location>
        <begin position="210"/>
        <end position="229"/>
    </location>
</feature>
<keyword evidence="8 12" id="KW-1133">Transmembrane helix</keyword>
<feature type="transmembrane region" description="Helical" evidence="12">
    <location>
        <begin position="110"/>
        <end position="128"/>
    </location>
</feature>
<dbReference type="NCBIfam" id="TIGR01511">
    <property type="entry name" value="ATPase-IB1_Cu"/>
    <property type="match status" value="1"/>
</dbReference>
<dbReference type="GO" id="GO:0016887">
    <property type="term" value="F:ATP hydrolysis activity"/>
    <property type="evidence" value="ECO:0007669"/>
    <property type="project" value="InterPro"/>
</dbReference>
<evidence type="ECO:0000256" key="7">
    <source>
        <dbReference type="ARBA" id="ARBA00022967"/>
    </source>
</evidence>
<dbReference type="FunFam" id="2.70.150.10:FF:000002">
    <property type="entry name" value="Copper-transporting ATPase 1, putative"/>
    <property type="match status" value="1"/>
</dbReference>
<dbReference type="PROSITE" id="PS00154">
    <property type="entry name" value="ATPASE_E1_E2"/>
    <property type="match status" value="1"/>
</dbReference>
<dbReference type="RefSeq" id="WP_129390815.1">
    <property type="nucleotide sequence ID" value="NZ_CP035494.1"/>
</dbReference>
<dbReference type="InterPro" id="IPR023298">
    <property type="entry name" value="ATPase_P-typ_TM_dom_sf"/>
</dbReference>
<dbReference type="InterPro" id="IPR018303">
    <property type="entry name" value="ATPase_P-typ_P_site"/>
</dbReference>
<dbReference type="Pfam" id="PF00122">
    <property type="entry name" value="E1-E2_ATPase"/>
    <property type="match status" value="1"/>
</dbReference>
<keyword evidence="4 12" id="KW-0479">Metal-binding</keyword>
<dbReference type="PRINTS" id="PR00119">
    <property type="entry name" value="CATATPASE"/>
</dbReference>
<dbReference type="SUPFAM" id="SSF55008">
    <property type="entry name" value="HMA, heavy metal-associated domain"/>
    <property type="match status" value="1"/>
</dbReference>
<dbReference type="SUPFAM" id="SSF81653">
    <property type="entry name" value="Calcium ATPase, transduction domain A"/>
    <property type="match status" value="1"/>
</dbReference>
<evidence type="ECO:0000256" key="11">
    <source>
        <dbReference type="ARBA" id="ARBA00074171"/>
    </source>
</evidence>
<evidence type="ECO:0000256" key="9">
    <source>
        <dbReference type="ARBA" id="ARBA00023136"/>
    </source>
</evidence>
<feature type="transmembrane region" description="Helical" evidence="12">
    <location>
        <begin position="728"/>
        <end position="746"/>
    </location>
</feature>
<dbReference type="InterPro" id="IPR017969">
    <property type="entry name" value="Heavy-metal-associated_CS"/>
</dbReference>
<dbReference type="NCBIfam" id="TIGR01494">
    <property type="entry name" value="ATPase_P-type"/>
    <property type="match status" value="1"/>
</dbReference>
<feature type="domain" description="HMA" evidence="13">
    <location>
        <begin position="5"/>
        <end position="69"/>
    </location>
</feature>
<dbReference type="Proteomes" id="UP000293995">
    <property type="component" value="Chromosome"/>
</dbReference>
<dbReference type="PROSITE" id="PS01047">
    <property type="entry name" value="HMA_1"/>
    <property type="match status" value="1"/>
</dbReference>
<dbReference type="FunFam" id="3.30.70.100:FF:000005">
    <property type="entry name" value="Copper-exporting P-type ATPase A"/>
    <property type="match status" value="1"/>
</dbReference>
<dbReference type="PROSITE" id="PS50846">
    <property type="entry name" value="HMA_2"/>
    <property type="match status" value="1"/>
</dbReference>
<dbReference type="InterPro" id="IPR023299">
    <property type="entry name" value="ATPase_P-typ_cyto_dom_N"/>
</dbReference>
<dbReference type="Gene3D" id="3.40.1110.10">
    <property type="entry name" value="Calcium-transporting ATPase, cytoplasmic domain N"/>
    <property type="match status" value="1"/>
</dbReference>
<dbReference type="PANTHER" id="PTHR43520:SF8">
    <property type="entry name" value="P-TYPE CU(+) TRANSPORTER"/>
    <property type="match status" value="1"/>
</dbReference>
<keyword evidence="3 12" id="KW-0812">Transmembrane</keyword>
<comment type="catalytic activity">
    <reaction evidence="10">
        <text>ATP + H2O = ADP + phosphate + H(+)</text>
        <dbReference type="Rhea" id="RHEA:13065"/>
        <dbReference type="ChEBI" id="CHEBI:15377"/>
        <dbReference type="ChEBI" id="CHEBI:15378"/>
        <dbReference type="ChEBI" id="CHEBI:30616"/>
        <dbReference type="ChEBI" id="CHEBI:43474"/>
        <dbReference type="ChEBI" id="CHEBI:456216"/>
    </reaction>
</comment>
<feature type="transmembrane region" description="Helical" evidence="12">
    <location>
        <begin position="390"/>
        <end position="418"/>
    </location>
</feature>
<keyword evidence="15" id="KW-1185">Reference proteome</keyword>
<dbReference type="PRINTS" id="PR00120">
    <property type="entry name" value="HATPASE"/>
</dbReference>
<dbReference type="GO" id="GO:0043682">
    <property type="term" value="F:P-type divalent copper transporter activity"/>
    <property type="evidence" value="ECO:0007669"/>
    <property type="project" value="TreeGrafter"/>
</dbReference>
<feature type="transmembrane region" description="Helical" evidence="12">
    <location>
        <begin position="171"/>
        <end position="190"/>
    </location>
</feature>
<dbReference type="InterPro" id="IPR008250">
    <property type="entry name" value="ATPase_P-typ_transduc_dom_A_sf"/>
</dbReference>
<sequence>MTEVREATLDIEGMTCASCVARVEKRLQSVEGVTAAVNLATESARVSYPEDLDQHRLIEAVRQAGYDATVRASAVPDHDVHDEGGHGHDAGGHVHDVEDAPGGIALRTRLIVSAILAVPVVALGMVPAWQFPGWQWASLVLATPLVLWGGWPFHRATLANLRHGAATMDTLITLGTGAAYLWSVWALVFGEAGMIGMRHGFSLLPDGTPAGAMIYFEVASAVTVFLLLGRFIEQRSKRRAGSALHSLMALGAKDVELVDGTRVPVERLRVSDVFVTRPGETIATDGVVRQGEASVDQSMLTGESIPVDVARSDAVTGGTIVADGRLVIEATSVGAQTRLARIARLVEDAQSGKSRVQRLADRISAVFVPVVIVLAVLTLVGWLVEGQPVAAGFTAAVAVLIIACPCALGLATPIAILVGTGRGAQLGILITGPEALEQAEKIDTVVLDKTGTVTSGQMALSSVFTGDDTDSARAFQLVGALEAASEHPIARAITAHSDATGRVEAFRNHAGRGVTGIVEGVEVFAGRPGFAASRGVEIPAAFVEAVDAAERRGTAVVAGWAEAGETARVRAVFTVADTVRPEGADAVAALHALGLRTVLLTGDNPAIARSVAAEVGIDDVVAGVLPEQKVDEIARLRAAGHAVAMIGDGVNDAAALATADLGIAMGGGTDAAMHASDITLVRSDLRAAVDAVRLSRRTMGVIRGNLFWAFAYNVAAIPLAALGLLNPMISGAAMAFSSVFVVLNSLRLRRAP</sequence>
<comment type="similarity">
    <text evidence="2 12">Belongs to the cation transport ATPase (P-type) (TC 3.A.3) family. Type IB subfamily.</text>
</comment>
<dbReference type="Gene3D" id="2.70.150.10">
    <property type="entry name" value="Calcium-transporting ATPase, cytoplasmic transduction domain A"/>
    <property type="match status" value="1"/>
</dbReference>
<organism evidence="14 15">
    <name type="scientific">Microbacterium protaetiae</name>
    <dbReference type="NCBI Taxonomy" id="2509458"/>
    <lineage>
        <taxon>Bacteria</taxon>
        <taxon>Bacillati</taxon>
        <taxon>Actinomycetota</taxon>
        <taxon>Actinomycetes</taxon>
        <taxon>Micrococcales</taxon>
        <taxon>Microbacteriaceae</taxon>
        <taxon>Microbacterium</taxon>
    </lineage>
</organism>
<dbReference type="InterPro" id="IPR044492">
    <property type="entry name" value="P_typ_ATPase_HD_dom"/>
</dbReference>
<evidence type="ECO:0000256" key="3">
    <source>
        <dbReference type="ARBA" id="ARBA00022692"/>
    </source>
</evidence>
<evidence type="ECO:0000256" key="5">
    <source>
        <dbReference type="ARBA" id="ARBA00022741"/>
    </source>
</evidence>
<proteinExistence type="inferred from homology"/>
<dbReference type="EMBL" id="CP035494">
    <property type="protein sequence ID" value="QAY60759.1"/>
    <property type="molecule type" value="Genomic_DNA"/>
</dbReference>
<dbReference type="PANTHER" id="PTHR43520">
    <property type="entry name" value="ATP7, ISOFORM B"/>
    <property type="match status" value="1"/>
</dbReference>
<evidence type="ECO:0000313" key="15">
    <source>
        <dbReference type="Proteomes" id="UP000293995"/>
    </source>
</evidence>
<gene>
    <name evidence="14" type="ORF">ET475_12710</name>
</gene>
<evidence type="ECO:0000256" key="8">
    <source>
        <dbReference type="ARBA" id="ARBA00022989"/>
    </source>
</evidence>
<evidence type="ECO:0000256" key="10">
    <source>
        <dbReference type="ARBA" id="ARBA00049360"/>
    </source>
</evidence>
<dbReference type="Pfam" id="PF00403">
    <property type="entry name" value="HMA"/>
    <property type="match status" value="1"/>
</dbReference>
<dbReference type="CDD" id="cd00371">
    <property type="entry name" value="HMA"/>
    <property type="match status" value="1"/>
</dbReference>
<keyword evidence="9 12" id="KW-0472">Membrane</keyword>
<dbReference type="InterPro" id="IPR036163">
    <property type="entry name" value="HMA_dom_sf"/>
</dbReference>
<dbReference type="OrthoDB" id="7059309at2"/>
<dbReference type="Gene3D" id="3.30.70.100">
    <property type="match status" value="1"/>
</dbReference>
<protein>
    <recommendedName>
        <fullName evidence="11">Cation-transporting P-type ATPase B</fullName>
    </recommendedName>
</protein>
<dbReference type="SUPFAM" id="SSF81665">
    <property type="entry name" value="Calcium ATPase, transmembrane domain M"/>
    <property type="match status" value="1"/>
</dbReference>
<dbReference type="InterPro" id="IPR059000">
    <property type="entry name" value="ATPase_P-type_domA"/>
</dbReference>
<dbReference type="InterPro" id="IPR023214">
    <property type="entry name" value="HAD_sf"/>
</dbReference>
<dbReference type="GO" id="GO:0005524">
    <property type="term" value="F:ATP binding"/>
    <property type="evidence" value="ECO:0007669"/>
    <property type="project" value="UniProtKB-UniRule"/>
</dbReference>
<dbReference type="GO" id="GO:0005886">
    <property type="term" value="C:plasma membrane"/>
    <property type="evidence" value="ECO:0007669"/>
    <property type="project" value="UniProtKB-SubCell"/>
</dbReference>
<evidence type="ECO:0000313" key="14">
    <source>
        <dbReference type="EMBL" id="QAY60759.1"/>
    </source>
</evidence>
<dbReference type="InterPro" id="IPR036412">
    <property type="entry name" value="HAD-like_sf"/>
</dbReference>
<feature type="transmembrane region" description="Helical" evidence="12">
    <location>
        <begin position="705"/>
        <end position="722"/>
    </location>
</feature>
<dbReference type="GO" id="GO:0055070">
    <property type="term" value="P:copper ion homeostasis"/>
    <property type="evidence" value="ECO:0007669"/>
    <property type="project" value="TreeGrafter"/>
</dbReference>
<keyword evidence="7" id="KW-1278">Translocase</keyword>
<evidence type="ECO:0000256" key="2">
    <source>
        <dbReference type="ARBA" id="ARBA00006024"/>
    </source>
</evidence>
<feature type="transmembrane region" description="Helical" evidence="12">
    <location>
        <begin position="363"/>
        <end position="384"/>
    </location>
</feature>
<comment type="subcellular location">
    <subcellularLocation>
        <location evidence="1">Cell membrane</location>
        <topology evidence="1">Multi-pass membrane protein</topology>
    </subcellularLocation>
</comment>
<dbReference type="KEGG" id="mprt:ET475_12710"/>
<dbReference type="SFLD" id="SFLDS00003">
    <property type="entry name" value="Haloacid_Dehalogenase"/>
    <property type="match status" value="1"/>
</dbReference>
<dbReference type="PROSITE" id="PS01229">
    <property type="entry name" value="COF_2"/>
    <property type="match status" value="1"/>
</dbReference>
<reference evidence="14 15" key="1">
    <citation type="submission" date="2019-01" db="EMBL/GenBank/DDBJ databases">
        <title>Genome sequencing of strain DFW100M-13.</title>
        <authorList>
            <person name="Heo J."/>
            <person name="Kim S.-J."/>
            <person name="Kim J.-S."/>
            <person name="Hong S.-B."/>
            <person name="Kwon S.-W."/>
        </authorList>
    </citation>
    <scope>NUCLEOTIDE SEQUENCE [LARGE SCALE GENOMIC DNA]</scope>
    <source>
        <strain evidence="14 15">DFW100M-13</strain>
    </source>
</reference>
<dbReference type="InterPro" id="IPR006121">
    <property type="entry name" value="HMA_dom"/>
</dbReference>
<keyword evidence="12" id="KW-1003">Cell membrane</keyword>
<keyword evidence="5 12" id="KW-0547">Nucleotide-binding</keyword>
<dbReference type="Pfam" id="PF00702">
    <property type="entry name" value="Hydrolase"/>
    <property type="match status" value="1"/>
</dbReference>
<dbReference type="SFLD" id="SFLDG00002">
    <property type="entry name" value="C1.7:_P-type_atpase_like"/>
    <property type="match status" value="1"/>
</dbReference>
<keyword evidence="6 12" id="KW-0067">ATP-binding</keyword>
<dbReference type="SFLD" id="SFLDF00027">
    <property type="entry name" value="p-type_atpase"/>
    <property type="match status" value="1"/>
</dbReference>
<dbReference type="GO" id="GO:0005507">
    <property type="term" value="F:copper ion binding"/>
    <property type="evidence" value="ECO:0007669"/>
    <property type="project" value="TreeGrafter"/>
</dbReference>
<dbReference type="SUPFAM" id="SSF56784">
    <property type="entry name" value="HAD-like"/>
    <property type="match status" value="1"/>
</dbReference>
<name>A0A4P6EHR2_9MICO</name>
<accession>A0A4P6EHR2</accession>
<evidence type="ECO:0000256" key="1">
    <source>
        <dbReference type="ARBA" id="ARBA00004651"/>
    </source>
</evidence>
<evidence type="ECO:0000256" key="4">
    <source>
        <dbReference type="ARBA" id="ARBA00022723"/>
    </source>
</evidence>
<dbReference type="AlphaFoldDB" id="A0A4P6EHR2"/>
<dbReference type="NCBIfam" id="TIGR01525">
    <property type="entry name" value="ATPase-IB_hvy"/>
    <property type="match status" value="1"/>
</dbReference>
<dbReference type="InterPro" id="IPR001757">
    <property type="entry name" value="P_typ_ATPase"/>
</dbReference>
<evidence type="ECO:0000256" key="12">
    <source>
        <dbReference type="RuleBase" id="RU362081"/>
    </source>
</evidence>
<feature type="transmembrane region" description="Helical" evidence="12">
    <location>
        <begin position="134"/>
        <end position="151"/>
    </location>
</feature>
<dbReference type="Gene3D" id="3.40.50.1000">
    <property type="entry name" value="HAD superfamily/HAD-like"/>
    <property type="match status" value="1"/>
</dbReference>
<dbReference type="CDD" id="cd02094">
    <property type="entry name" value="P-type_ATPase_Cu-like"/>
    <property type="match status" value="1"/>
</dbReference>
<dbReference type="InterPro" id="IPR027256">
    <property type="entry name" value="P-typ_ATPase_IB"/>
</dbReference>
<evidence type="ECO:0000256" key="6">
    <source>
        <dbReference type="ARBA" id="ARBA00022840"/>
    </source>
</evidence>
<evidence type="ECO:0000259" key="13">
    <source>
        <dbReference type="PROSITE" id="PS50846"/>
    </source>
</evidence>